<keyword evidence="1" id="KW-0732">Signal</keyword>
<dbReference type="EMBL" id="CP011390">
    <property type="protein sequence ID" value="ANE51880.1"/>
    <property type="molecule type" value="Genomic_DNA"/>
</dbReference>
<reference evidence="4" key="1">
    <citation type="submission" date="2015-01" db="EMBL/GenBank/DDBJ databases">
        <title>Flavisolibacter sp./LCS9/ whole genome sequencing.</title>
        <authorList>
            <person name="Kim M.K."/>
            <person name="Srinivasan S."/>
            <person name="Lee J.-J."/>
        </authorList>
    </citation>
    <scope>NUCLEOTIDE SEQUENCE [LARGE SCALE GENOMIC DNA]</scope>
    <source>
        <strain evidence="4">LCS9</strain>
    </source>
</reference>
<protein>
    <recommendedName>
        <fullName evidence="2">DUF4369 domain-containing protein</fullName>
    </recommendedName>
</protein>
<evidence type="ECO:0000313" key="3">
    <source>
        <dbReference type="EMBL" id="ANE51880.1"/>
    </source>
</evidence>
<dbReference type="STRING" id="1492898.SY85_16660"/>
<feature type="domain" description="DUF4369" evidence="2">
    <location>
        <begin position="36"/>
        <end position="130"/>
    </location>
</feature>
<dbReference type="Pfam" id="PF14289">
    <property type="entry name" value="DUF4369"/>
    <property type="match status" value="1"/>
</dbReference>
<name>A0A172TXW6_9BACT</name>
<feature type="chain" id="PRO_5008001359" description="DUF4369 domain-containing protein" evidence="1">
    <location>
        <begin position="26"/>
        <end position="257"/>
    </location>
</feature>
<evidence type="ECO:0000259" key="2">
    <source>
        <dbReference type="Pfam" id="PF14289"/>
    </source>
</evidence>
<dbReference type="AlphaFoldDB" id="A0A172TXW6"/>
<sequence>MKKPLLLFLFTLSLTAALFPLTALSNDSSNYKQFYLTGKVTGLRKGNIYLRYTTEDFGTVWDSCVLRNGSFHFNGKVNEPTMAEISLDREMPFGPDRAEIFLEEGNLNIKAIKNSFNTLQMNGTLSQMDYERLSLTKRKVLEELFEVQKKLNGTNTAAAEKESLEKRALLLYKEKAKADSLFIVQNPGSFVTAYLIKWNMDVEQFSLYPVDDLYNQMPAAVKMSSYGKKILWHMNKVKKYLLTIWLQNLVPKQLMEI</sequence>
<feature type="signal peptide" evidence="1">
    <location>
        <begin position="1"/>
        <end position="25"/>
    </location>
</feature>
<dbReference type="RefSeq" id="WP_066406017.1">
    <property type="nucleotide sequence ID" value="NZ_CP011390.1"/>
</dbReference>
<dbReference type="KEGG" id="fla:SY85_16660"/>
<dbReference type="Proteomes" id="UP000077177">
    <property type="component" value="Chromosome"/>
</dbReference>
<keyword evidence="4" id="KW-1185">Reference proteome</keyword>
<proteinExistence type="predicted"/>
<reference evidence="3 4" key="2">
    <citation type="journal article" date="2016" name="Int. J. Syst. Evol. Microbiol.">
        <title>Flavisolibacter tropicus sp. nov., isolated from tropical soil.</title>
        <authorList>
            <person name="Lee J.J."/>
            <person name="Kang M.S."/>
            <person name="Kim G.S."/>
            <person name="Lee C.S."/>
            <person name="Lim S."/>
            <person name="Lee J."/>
            <person name="Roh S.H."/>
            <person name="Kang H."/>
            <person name="Ha J.M."/>
            <person name="Bae S."/>
            <person name="Jung H.Y."/>
            <person name="Kim M.K."/>
        </authorList>
    </citation>
    <scope>NUCLEOTIDE SEQUENCE [LARGE SCALE GENOMIC DNA]</scope>
    <source>
        <strain evidence="3 4">LCS9</strain>
    </source>
</reference>
<gene>
    <name evidence="3" type="ORF">SY85_16660</name>
</gene>
<dbReference type="InterPro" id="IPR025380">
    <property type="entry name" value="DUF4369"/>
</dbReference>
<organism evidence="3 4">
    <name type="scientific">Flavisolibacter tropicus</name>
    <dbReference type="NCBI Taxonomy" id="1492898"/>
    <lineage>
        <taxon>Bacteria</taxon>
        <taxon>Pseudomonadati</taxon>
        <taxon>Bacteroidota</taxon>
        <taxon>Chitinophagia</taxon>
        <taxon>Chitinophagales</taxon>
        <taxon>Chitinophagaceae</taxon>
        <taxon>Flavisolibacter</taxon>
    </lineage>
</organism>
<dbReference type="OrthoDB" id="633771at2"/>
<evidence type="ECO:0000313" key="4">
    <source>
        <dbReference type="Proteomes" id="UP000077177"/>
    </source>
</evidence>
<accession>A0A172TXW6</accession>
<evidence type="ECO:0000256" key="1">
    <source>
        <dbReference type="SAM" id="SignalP"/>
    </source>
</evidence>